<evidence type="ECO:0000313" key="1">
    <source>
        <dbReference type="EMBL" id="CAI6091165.1"/>
    </source>
</evidence>
<dbReference type="Proteomes" id="UP001160390">
    <property type="component" value="Unassembled WGS sequence"/>
</dbReference>
<sequence>MPPTWDTTDPATERPRLRAWVHRVLAKFWGGEGYLPEKLNEEEPYIPATTLGALANIYILASSYGIQCQSLWEEGGILHECWMENEEVLSWPMCLNAQTKLQSALGIDCSGDEKQPRELGVSESENDDMAMKLSNFIAKLERKFESAKELLLVPGQDEDEESLEEQRKEKTEINNAIRLPIADFILEHQLHPGDCCGGDH</sequence>
<accession>A0AA35M610</accession>
<comment type="caution">
    <text evidence="1">The sequence shown here is derived from an EMBL/GenBank/DDBJ whole genome shotgun (WGS) entry which is preliminary data.</text>
</comment>
<evidence type="ECO:0000313" key="2">
    <source>
        <dbReference type="Proteomes" id="UP001160390"/>
    </source>
</evidence>
<gene>
    <name evidence="1" type="ORF">CCHLO57077_00018607</name>
</gene>
<organism evidence="1 2">
    <name type="scientific">Clonostachys chloroleuca</name>
    <dbReference type="NCBI Taxonomy" id="1926264"/>
    <lineage>
        <taxon>Eukaryota</taxon>
        <taxon>Fungi</taxon>
        <taxon>Dikarya</taxon>
        <taxon>Ascomycota</taxon>
        <taxon>Pezizomycotina</taxon>
        <taxon>Sordariomycetes</taxon>
        <taxon>Hypocreomycetidae</taxon>
        <taxon>Hypocreales</taxon>
        <taxon>Bionectriaceae</taxon>
        <taxon>Clonostachys</taxon>
    </lineage>
</organism>
<protein>
    <submittedName>
        <fullName evidence="1">Uncharacterized protein</fullName>
    </submittedName>
</protein>
<name>A0AA35M610_9HYPO</name>
<dbReference type="AlphaFoldDB" id="A0AA35M610"/>
<keyword evidence="2" id="KW-1185">Reference proteome</keyword>
<dbReference type="EMBL" id="CABFNP030001095">
    <property type="protein sequence ID" value="CAI6091165.1"/>
    <property type="molecule type" value="Genomic_DNA"/>
</dbReference>
<proteinExistence type="predicted"/>
<reference evidence="1" key="1">
    <citation type="submission" date="2023-01" db="EMBL/GenBank/DDBJ databases">
        <authorList>
            <person name="Piombo E."/>
        </authorList>
    </citation>
    <scope>NUCLEOTIDE SEQUENCE</scope>
</reference>